<dbReference type="Pfam" id="PF05625">
    <property type="entry name" value="PAXNEB"/>
    <property type="match status" value="1"/>
</dbReference>
<keyword evidence="7" id="KW-0819">tRNA processing</keyword>
<evidence type="ECO:0000313" key="11">
    <source>
        <dbReference type="Proteomes" id="UP001063166"/>
    </source>
</evidence>
<keyword evidence="8" id="KW-0539">Nucleus</keyword>
<dbReference type="OrthoDB" id="289162at2759"/>
<dbReference type="Proteomes" id="UP001063166">
    <property type="component" value="Unassembled WGS sequence"/>
</dbReference>
<dbReference type="CDD" id="cd19494">
    <property type="entry name" value="Elp4"/>
    <property type="match status" value="1"/>
</dbReference>
<evidence type="ECO:0000256" key="4">
    <source>
        <dbReference type="ARBA" id="ARBA00007573"/>
    </source>
</evidence>
<evidence type="ECO:0000256" key="6">
    <source>
        <dbReference type="ARBA" id="ARBA00022490"/>
    </source>
</evidence>
<dbReference type="PANTHER" id="PTHR12896">
    <property type="entry name" value="PAX6 NEIGHBOR PROTEIN PAXNEB"/>
    <property type="match status" value="1"/>
</dbReference>
<dbReference type="GO" id="GO:0033588">
    <property type="term" value="C:elongator holoenzyme complex"/>
    <property type="evidence" value="ECO:0007669"/>
    <property type="project" value="InterPro"/>
</dbReference>
<dbReference type="InterPro" id="IPR027417">
    <property type="entry name" value="P-loop_NTPase"/>
</dbReference>
<evidence type="ECO:0000256" key="5">
    <source>
        <dbReference type="ARBA" id="ARBA00020265"/>
    </source>
</evidence>
<gene>
    <name evidence="10" type="primary">ELP4</name>
    <name evidence="10" type="ORF">LshimejAT787_0306280</name>
</gene>
<dbReference type="PANTHER" id="PTHR12896:SF1">
    <property type="entry name" value="ELONGATOR COMPLEX PROTEIN 4"/>
    <property type="match status" value="1"/>
</dbReference>
<feature type="region of interest" description="Disordered" evidence="9">
    <location>
        <begin position="1"/>
        <end position="27"/>
    </location>
</feature>
<name>A0A9P3UM45_LYOSH</name>
<comment type="pathway">
    <text evidence="3">tRNA modification; 5-methoxycarbonylmethyl-2-thiouridine-tRNA biosynthesis.</text>
</comment>
<dbReference type="Gene3D" id="3.40.50.300">
    <property type="entry name" value="P-loop containing nucleotide triphosphate hydrolases"/>
    <property type="match status" value="1"/>
</dbReference>
<evidence type="ECO:0000256" key="3">
    <source>
        <dbReference type="ARBA" id="ARBA00005043"/>
    </source>
</evidence>
<dbReference type="AlphaFoldDB" id="A0A9P3UM45"/>
<accession>A0A9P3UM45</accession>
<dbReference type="GO" id="GO:0002098">
    <property type="term" value="P:tRNA wobble uridine modification"/>
    <property type="evidence" value="ECO:0007669"/>
    <property type="project" value="InterPro"/>
</dbReference>
<dbReference type="InterPro" id="IPR008728">
    <property type="entry name" value="Elongator_complex_protein_4"/>
</dbReference>
<dbReference type="EMBL" id="BRPK01000003">
    <property type="protein sequence ID" value="GLB36340.1"/>
    <property type="molecule type" value="Genomic_DNA"/>
</dbReference>
<dbReference type="GO" id="GO:0005737">
    <property type="term" value="C:cytoplasm"/>
    <property type="evidence" value="ECO:0007669"/>
    <property type="project" value="UniProtKB-SubCell"/>
</dbReference>
<proteinExistence type="inferred from homology"/>
<evidence type="ECO:0000256" key="7">
    <source>
        <dbReference type="ARBA" id="ARBA00022694"/>
    </source>
</evidence>
<comment type="caution">
    <text evidence="10">The sequence shown here is derived from an EMBL/GenBank/DDBJ whole genome shotgun (WGS) entry which is preliminary data.</text>
</comment>
<keyword evidence="11" id="KW-1185">Reference proteome</keyword>
<comment type="subcellular location">
    <subcellularLocation>
        <location evidence="2">Cytoplasm</location>
    </subcellularLocation>
    <subcellularLocation>
        <location evidence="1">Nucleus</location>
    </subcellularLocation>
</comment>
<protein>
    <recommendedName>
        <fullName evidence="5">Elongator complex protein 4</fullName>
    </recommendedName>
</protein>
<evidence type="ECO:0000256" key="8">
    <source>
        <dbReference type="ARBA" id="ARBA00023242"/>
    </source>
</evidence>
<evidence type="ECO:0000256" key="2">
    <source>
        <dbReference type="ARBA" id="ARBA00004496"/>
    </source>
</evidence>
<evidence type="ECO:0000256" key="9">
    <source>
        <dbReference type="SAM" id="MobiDB-lite"/>
    </source>
</evidence>
<evidence type="ECO:0000256" key="1">
    <source>
        <dbReference type="ARBA" id="ARBA00004123"/>
    </source>
</evidence>
<reference evidence="10" key="1">
    <citation type="submission" date="2022-07" db="EMBL/GenBank/DDBJ databases">
        <title>The genome of Lyophyllum shimeji provides insight into the initial evolution of ectomycorrhizal fungal genome.</title>
        <authorList>
            <person name="Kobayashi Y."/>
            <person name="Shibata T."/>
            <person name="Hirakawa H."/>
            <person name="Shigenobu S."/>
            <person name="Nishiyama T."/>
            <person name="Yamada A."/>
            <person name="Hasebe M."/>
            <person name="Kawaguchi M."/>
        </authorList>
    </citation>
    <scope>NUCLEOTIDE SEQUENCE</scope>
    <source>
        <strain evidence="10">AT787</strain>
    </source>
</reference>
<organism evidence="10 11">
    <name type="scientific">Lyophyllum shimeji</name>
    <name type="common">Hon-shimeji</name>
    <name type="synonym">Tricholoma shimeji</name>
    <dbReference type="NCBI Taxonomy" id="47721"/>
    <lineage>
        <taxon>Eukaryota</taxon>
        <taxon>Fungi</taxon>
        <taxon>Dikarya</taxon>
        <taxon>Basidiomycota</taxon>
        <taxon>Agaricomycotina</taxon>
        <taxon>Agaricomycetes</taxon>
        <taxon>Agaricomycetidae</taxon>
        <taxon>Agaricales</taxon>
        <taxon>Tricholomatineae</taxon>
        <taxon>Lyophyllaceae</taxon>
        <taxon>Lyophyllum</taxon>
    </lineage>
</organism>
<evidence type="ECO:0000313" key="10">
    <source>
        <dbReference type="EMBL" id="GLB36340.1"/>
    </source>
</evidence>
<sequence>MSSFKRKGSVKQAPVYPGTRPSPATPLTLITSTGIPSLDDILGGGLPLSCSLLIAAPDLHSSYGDLVQKYSIAQGLSCGHRVCVVDENAEAFVKDIMWLPRSRQGATTELTVDEDEDKPRPQDDQKIKIAWRYEQMKPFQTTVSASSYSTDDYCHNFDLTSRVPEAIVGDSLRSGQLSFIDTHPSSPGRTSTSEILRRIVDLLGPETPEPLSAAPPLRICIPSLGSPHWGELTHQDILYFLHSLRAILRRHPHVCASLSLAPPVATPSWGGSGWVQKLGWVTDAALTLSAFSADPSLTALFPNHHGLVQIHTLPAPHTILPPSDKFSTLRGLSAASGSTGAGKTTSRSSALGNA</sequence>
<feature type="region of interest" description="Disordered" evidence="9">
    <location>
        <begin position="334"/>
        <end position="354"/>
    </location>
</feature>
<keyword evidence="6" id="KW-0963">Cytoplasm</keyword>
<comment type="similarity">
    <text evidence="4">Belongs to the ELP4 family.</text>
</comment>
<dbReference type="GO" id="GO:0008023">
    <property type="term" value="C:transcription elongation factor complex"/>
    <property type="evidence" value="ECO:0007669"/>
    <property type="project" value="TreeGrafter"/>
</dbReference>